<dbReference type="GO" id="GO:0022857">
    <property type="term" value="F:transmembrane transporter activity"/>
    <property type="evidence" value="ECO:0007669"/>
    <property type="project" value="InterPro"/>
</dbReference>
<dbReference type="Proteomes" id="UP000799118">
    <property type="component" value="Unassembled WGS sequence"/>
</dbReference>
<evidence type="ECO:0000256" key="5">
    <source>
        <dbReference type="SAM" id="Phobius"/>
    </source>
</evidence>
<feature type="transmembrane region" description="Helical" evidence="5">
    <location>
        <begin position="392"/>
        <end position="414"/>
    </location>
</feature>
<feature type="transmembrane region" description="Helical" evidence="5">
    <location>
        <begin position="83"/>
        <end position="102"/>
    </location>
</feature>
<evidence type="ECO:0000256" key="4">
    <source>
        <dbReference type="ARBA" id="ARBA00023136"/>
    </source>
</evidence>
<dbReference type="PANTHER" id="PTHR23502">
    <property type="entry name" value="MAJOR FACILITATOR SUPERFAMILY"/>
    <property type="match status" value="1"/>
</dbReference>
<dbReference type="PANTHER" id="PTHR23502:SF74">
    <property type="entry name" value="MAJOR FACILITATOR SUPERFAMILY (MFS) PROFILE DOMAIN-CONTAINING PROTEIN"/>
    <property type="match status" value="1"/>
</dbReference>
<dbReference type="EMBL" id="ML769404">
    <property type="protein sequence ID" value="KAE9406080.1"/>
    <property type="molecule type" value="Genomic_DNA"/>
</dbReference>
<dbReference type="PROSITE" id="PS50850">
    <property type="entry name" value="MFS"/>
    <property type="match status" value="1"/>
</dbReference>
<feature type="transmembrane region" description="Helical" evidence="5">
    <location>
        <begin position="321"/>
        <end position="340"/>
    </location>
</feature>
<dbReference type="OrthoDB" id="9986881at2759"/>
<dbReference type="InterPro" id="IPR020846">
    <property type="entry name" value="MFS_dom"/>
</dbReference>
<feature type="transmembrane region" description="Helical" evidence="5">
    <location>
        <begin position="282"/>
        <end position="301"/>
    </location>
</feature>
<dbReference type="Gene3D" id="1.20.1250.20">
    <property type="entry name" value="MFS general substrate transporter like domains"/>
    <property type="match status" value="1"/>
</dbReference>
<evidence type="ECO:0000313" key="8">
    <source>
        <dbReference type="Proteomes" id="UP000799118"/>
    </source>
</evidence>
<protein>
    <submittedName>
        <fullName evidence="7">MFS general substrate transporter</fullName>
    </submittedName>
</protein>
<dbReference type="SUPFAM" id="SSF103473">
    <property type="entry name" value="MFS general substrate transporter"/>
    <property type="match status" value="1"/>
</dbReference>
<dbReference type="GO" id="GO:0005886">
    <property type="term" value="C:plasma membrane"/>
    <property type="evidence" value="ECO:0007669"/>
    <property type="project" value="TreeGrafter"/>
</dbReference>
<keyword evidence="8" id="KW-1185">Reference proteome</keyword>
<feature type="transmembrane region" description="Helical" evidence="5">
    <location>
        <begin position="138"/>
        <end position="161"/>
    </location>
</feature>
<feature type="transmembrane region" description="Helical" evidence="5">
    <location>
        <begin position="206"/>
        <end position="233"/>
    </location>
</feature>
<evidence type="ECO:0000256" key="2">
    <source>
        <dbReference type="ARBA" id="ARBA00022692"/>
    </source>
</evidence>
<accession>A0A6A4I7Y5</accession>
<dbReference type="InterPro" id="IPR036259">
    <property type="entry name" value="MFS_trans_sf"/>
</dbReference>
<keyword evidence="4 5" id="KW-0472">Membrane</keyword>
<feature type="transmembrane region" description="Helical" evidence="5">
    <location>
        <begin position="173"/>
        <end position="194"/>
    </location>
</feature>
<evidence type="ECO:0000256" key="3">
    <source>
        <dbReference type="ARBA" id="ARBA00022989"/>
    </source>
</evidence>
<proteinExistence type="predicted"/>
<sequence length="680" mass="75232">MSNANIPTLRQGQRDDLQGFSPLVDANDEGTMEMKDEKKMLEAQKWCITAVICILTIDSTFASSAPAIATPRLIEQFGISDEVSELVTVLFLLGYVVGPIFWGSGSEMFGRRNVSLLSMAFYTILFLGQALAKNIATVFFFRFLSGIFAVAPLIVSGGILADIWNAQGRGYATSLFGGCVFLGPALGPLVGGFIASDQSLGWEWIFWVMMFFGGFCTVLIALFLPETYGPVLLTRKARRLRKQDPIRNANVVSDHEKLDSSFHGLVDRTLYRPWKMLASEPILILLTIYMSVVYGILYALFEAFPVIFIEHKGLTLKQLGLLFIGIGIGSILTTIMNLFFAWRVNKVIPKWKGFPPAEMRLYGGMIGAFVLVGSVLWLGWTGNNPTIAWFHPGTSTIFVGFAISAIFTSMIVYIVDTYLMFAATALATNTIIRSAVGSIFPLFTTQLYHHLGIGWASTFIAAVCLVLMPIPFLFFKYGARIRSKSKFAPCLDLKIAKQIQEQEAKDAEAQLQADKTFTVQGPFILDPMPGAREVNATLVENIQQLTNTISEVDYLLHEAVSSQEASSQSKRELVDSIREYRMGNVHTRRETIYGIGQQPISAIAERPPLPPTSYEWSVQMGPIDLSAVSDIHDTALSFARMTRLGSEISPPTQAEARAFYEAWSENPPSDYATLSVIPNF</sequence>
<feature type="transmembrane region" description="Helical" evidence="5">
    <location>
        <begin position="361"/>
        <end position="380"/>
    </location>
</feature>
<dbReference type="FunFam" id="1.20.1250.20:FF:000011">
    <property type="entry name" value="MFS multidrug transporter, putative"/>
    <property type="match status" value="1"/>
</dbReference>
<comment type="subcellular location">
    <subcellularLocation>
        <location evidence="1">Membrane</location>
        <topology evidence="1">Multi-pass membrane protein</topology>
    </subcellularLocation>
</comment>
<feature type="transmembrane region" description="Helical" evidence="5">
    <location>
        <begin position="46"/>
        <end position="63"/>
    </location>
</feature>
<name>A0A6A4I7Y5_9AGAR</name>
<evidence type="ECO:0000256" key="1">
    <source>
        <dbReference type="ARBA" id="ARBA00004141"/>
    </source>
</evidence>
<keyword evidence="2 5" id="KW-0812">Transmembrane</keyword>
<dbReference type="Pfam" id="PF07690">
    <property type="entry name" value="MFS_1"/>
    <property type="match status" value="1"/>
</dbReference>
<dbReference type="CDD" id="cd17323">
    <property type="entry name" value="MFS_Tpo1_MDR_like"/>
    <property type="match status" value="1"/>
</dbReference>
<dbReference type="AlphaFoldDB" id="A0A6A4I7Y5"/>
<feature type="transmembrane region" description="Helical" evidence="5">
    <location>
        <begin position="114"/>
        <end position="132"/>
    </location>
</feature>
<dbReference type="InterPro" id="IPR011701">
    <property type="entry name" value="MFS"/>
</dbReference>
<feature type="domain" description="Major facilitator superfamily (MFS) profile" evidence="6">
    <location>
        <begin position="48"/>
        <end position="480"/>
    </location>
</feature>
<gene>
    <name evidence="7" type="ORF">BT96DRAFT_1015099</name>
</gene>
<organism evidence="7 8">
    <name type="scientific">Gymnopus androsaceus JB14</name>
    <dbReference type="NCBI Taxonomy" id="1447944"/>
    <lineage>
        <taxon>Eukaryota</taxon>
        <taxon>Fungi</taxon>
        <taxon>Dikarya</taxon>
        <taxon>Basidiomycota</taxon>
        <taxon>Agaricomycotina</taxon>
        <taxon>Agaricomycetes</taxon>
        <taxon>Agaricomycetidae</taxon>
        <taxon>Agaricales</taxon>
        <taxon>Marasmiineae</taxon>
        <taxon>Omphalotaceae</taxon>
        <taxon>Gymnopus</taxon>
    </lineage>
</organism>
<feature type="transmembrane region" description="Helical" evidence="5">
    <location>
        <begin position="421"/>
        <end position="443"/>
    </location>
</feature>
<evidence type="ECO:0000259" key="6">
    <source>
        <dbReference type="PROSITE" id="PS50850"/>
    </source>
</evidence>
<keyword evidence="3 5" id="KW-1133">Transmembrane helix</keyword>
<evidence type="ECO:0000313" key="7">
    <source>
        <dbReference type="EMBL" id="KAE9406080.1"/>
    </source>
</evidence>
<feature type="transmembrane region" description="Helical" evidence="5">
    <location>
        <begin position="455"/>
        <end position="475"/>
    </location>
</feature>
<reference evidence="7" key="1">
    <citation type="journal article" date="2019" name="Environ. Microbiol.">
        <title>Fungal ecological strategies reflected in gene transcription - a case study of two litter decomposers.</title>
        <authorList>
            <person name="Barbi F."/>
            <person name="Kohler A."/>
            <person name="Barry K."/>
            <person name="Baskaran P."/>
            <person name="Daum C."/>
            <person name="Fauchery L."/>
            <person name="Ihrmark K."/>
            <person name="Kuo A."/>
            <person name="LaButti K."/>
            <person name="Lipzen A."/>
            <person name="Morin E."/>
            <person name="Grigoriev I.V."/>
            <person name="Henrissat B."/>
            <person name="Lindahl B."/>
            <person name="Martin F."/>
        </authorList>
    </citation>
    <scope>NUCLEOTIDE SEQUENCE</scope>
    <source>
        <strain evidence="7">JB14</strain>
    </source>
</reference>